<dbReference type="AlphaFoldDB" id="A0A9N9XR57"/>
<protein>
    <submittedName>
        <fullName evidence="2">Uncharacterized protein</fullName>
    </submittedName>
</protein>
<accession>A0A9N9XR57</accession>
<dbReference type="EMBL" id="OU900095">
    <property type="protein sequence ID" value="CAG9858816.1"/>
    <property type="molecule type" value="Genomic_DNA"/>
</dbReference>
<dbReference type="Proteomes" id="UP001153712">
    <property type="component" value="Chromosome 2"/>
</dbReference>
<proteinExistence type="predicted"/>
<evidence type="ECO:0000256" key="1">
    <source>
        <dbReference type="SAM" id="MobiDB-lite"/>
    </source>
</evidence>
<evidence type="ECO:0000313" key="3">
    <source>
        <dbReference type="Proteomes" id="UP001153712"/>
    </source>
</evidence>
<feature type="region of interest" description="Disordered" evidence="1">
    <location>
        <begin position="240"/>
        <end position="278"/>
    </location>
</feature>
<dbReference type="OrthoDB" id="6611808at2759"/>
<evidence type="ECO:0000313" key="2">
    <source>
        <dbReference type="EMBL" id="CAG9858816.1"/>
    </source>
</evidence>
<name>A0A9N9XR57_PHYSR</name>
<sequence>MPVYHQPSYPPPYWVMPPVKPVIAPKQEHCAICELKELVEKIGQNVCIPNCAQCKQSSRSSRPASAASVMVQPPSSPCGDSPMVTQQQLQQMQQMQQIPPCPAGVQNQLDCIKPVPTYQWPAYTKGVTCPPQNPMADYFYHIRQHPYLPVKIDTLNKDPTKRDPKLQLQRAKSASQVLVKRGAEIRSGVMVGCECVKKNGLQDTCPRLICKDMPKVAPWEPCNVPCKKNPCKIPRNSIVEEDETEAPAKPEKVEPCCKEEQSKPEKPLKCEPIKDEPPKEEVVPCCACKTH</sequence>
<reference evidence="2" key="1">
    <citation type="submission" date="2022-01" db="EMBL/GenBank/DDBJ databases">
        <authorList>
            <person name="King R."/>
        </authorList>
    </citation>
    <scope>NUCLEOTIDE SEQUENCE</scope>
</reference>
<organism evidence="2 3">
    <name type="scientific">Phyllotreta striolata</name>
    <name type="common">Striped flea beetle</name>
    <name type="synonym">Crioceris striolata</name>
    <dbReference type="NCBI Taxonomy" id="444603"/>
    <lineage>
        <taxon>Eukaryota</taxon>
        <taxon>Metazoa</taxon>
        <taxon>Ecdysozoa</taxon>
        <taxon>Arthropoda</taxon>
        <taxon>Hexapoda</taxon>
        <taxon>Insecta</taxon>
        <taxon>Pterygota</taxon>
        <taxon>Neoptera</taxon>
        <taxon>Endopterygota</taxon>
        <taxon>Coleoptera</taxon>
        <taxon>Polyphaga</taxon>
        <taxon>Cucujiformia</taxon>
        <taxon>Chrysomeloidea</taxon>
        <taxon>Chrysomelidae</taxon>
        <taxon>Galerucinae</taxon>
        <taxon>Alticini</taxon>
        <taxon>Phyllotreta</taxon>
    </lineage>
</organism>
<gene>
    <name evidence="2" type="ORF">PHYEVI_LOCUS5203</name>
</gene>
<feature type="compositionally biased region" description="Basic and acidic residues" evidence="1">
    <location>
        <begin position="246"/>
        <end position="278"/>
    </location>
</feature>
<keyword evidence="3" id="KW-1185">Reference proteome</keyword>